<dbReference type="Proteomes" id="UP000053815">
    <property type="component" value="Unassembled WGS sequence"/>
</dbReference>
<dbReference type="AlphaFoldDB" id="A0A0C9M9H6"/>
<organism evidence="2">
    <name type="scientific">Mucor ambiguus</name>
    <dbReference type="NCBI Taxonomy" id="91626"/>
    <lineage>
        <taxon>Eukaryota</taxon>
        <taxon>Fungi</taxon>
        <taxon>Fungi incertae sedis</taxon>
        <taxon>Mucoromycota</taxon>
        <taxon>Mucoromycotina</taxon>
        <taxon>Mucoromycetes</taxon>
        <taxon>Mucorales</taxon>
        <taxon>Mucorineae</taxon>
        <taxon>Mucoraceae</taxon>
        <taxon>Mucor</taxon>
    </lineage>
</organism>
<gene>
    <name evidence="2" type="ORF">MAM1_0148c06593</name>
</gene>
<name>A0A0C9M9H6_9FUNG</name>
<dbReference type="EMBL" id="DF836437">
    <property type="protein sequence ID" value="GAN07101.1"/>
    <property type="molecule type" value="Genomic_DNA"/>
</dbReference>
<feature type="region of interest" description="Disordered" evidence="1">
    <location>
        <begin position="1"/>
        <end position="22"/>
    </location>
</feature>
<proteinExistence type="predicted"/>
<keyword evidence="3" id="KW-1185">Reference proteome</keyword>
<evidence type="ECO:0000256" key="1">
    <source>
        <dbReference type="SAM" id="MobiDB-lite"/>
    </source>
</evidence>
<evidence type="ECO:0000313" key="2">
    <source>
        <dbReference type="EMBL" id="GAN07101.1"/>
    </source>
</evidence>
<sequence>MSKLPSNSNGVDDPSRERKPCQSCMQFGHMRRYRQACPENLRKKQALANSIANRSDNLPSDFLSSTNVSFKDENECDAVDSRADGNGIANAVEAKVIDGNARGYR</sequence>
<evidence type="ECO:0008006" key="4">
    <source>
        <dbReference type="Google" id="ProtNLM"/>
    </source>
</evidence>
<evidence type="ECO:0000313" key="3">
    <source>
        <dbReference type="Proteomes" id="UP000053815"/>
    </source>
</evidence>
<accession>A0A0C9M9H6</accession>
<protein>
    <recommendedName>
        <fullName evidence="4">Zinc knuckle domain-containing protein</fullName>
    </recommendedName>
</protein>
<feature type="compositionally biased region" description="Polar residues" evidence="1">
    <location>
        <begin position="1"/>
        <end position="10"/>
    </location>
</feature>
<reference evidence="2" key="1">
    <citation type="submission" date="2014-09" db="EMBL/GenBank/DDBJ databases">
        <title>Draft genome sequence of an oleaginous Mucoromycotina fungus Mucor ambiguus NBRC6742.</title>
        <authorList>
            <person name="Takeda I."/>
            <person name="Yamane N."/>
            <person name="Morita T."/>
            <person name="Tamano K."/>
            <person name="Machida M."/>
            <person name="Baker S."/>
            <person name="Koike H."/>
        </authorList>
    </citation>
    <scope>NUCLEOTIDE SEQUENCE</scope>
    <source>
        <strain evidence="2">NBRC 6742</strain>
    </source>
</reference>